<evidence type="ECO:0000256" key="3">
    <source>
        <dbReference type="ARBA" id="ARBA00023172"/>
    </source>
</evidence>
<dbReference type="Gene3D" id="1.10.150.130">
    <property type="match status" value="1"/>
</dbReference>
<dbReference type="Gene3D" id="1.10.443.10">
    <property type="entry name" value="Intergrase catalytic core"/>
    <property type="match status" value="1"/>
</dbReference>
<keyword evidence="2 4" id="KW-0238">DNA-binding</keyword>
<dbReference type="Proteomes" id="UP000775686">
    <property type="component" value="Unassembled WGS sequence"/>
</dbReference>
<dbReference type="SUPFAM" id="SSF56349">
    <property type="entry name" value="DNA breaking-rejoining enzymes"/>
    <property type="match status" value="1"/>
</dbReference>
<sequence>MPKKQKHPNLPNGYGSIRRLSGNRTNPYAVHPPVTDYTDKGIPITPRALCYVADWYVGFAVLTAYKAGTYTPGMEQELAKMRAVDDGDLSLFTKNILANLQVLRNDPEEQVMTFSDLYKEYFHWKYEGKKKYSQSSIDGSRKGFRNCSAIHNKKITDITYQMMQDILDSCPLKHSSLEFMLSCMKQCFHYAYAQGYIEKNPTELLRINIPEDDEHGVPFTEKDLATLWDHEEDDIAQHLLIMCYSGLRVNELKVVTVNLDNFSFSGGLKTPSGKNRINPIHSSIQNIVSERLKKYGCLMPNSYSYLNKNMNSYLPSLGIEAHTPHDCKHTFSMLCEKYGVRENDRKRMLGHKFSDVTNDVYGHRALEDLRTEIEKIPCCKRVANEPLIFQNNPI</sequence>
<dbReference type="InterPro" id="IPR013762">
    <property type="entry name" value="Integrase-like_cat_sf"/>
</dbReference>
<dbReference type="EMBL" id="JACJKH010000027">
    <property type="protein sequence ID" value="MBM6745253.1"/>
    <property type="molecule type" value="Genomic_DNA"/>
</dbReference>
<feature type="domain" description="Core-binding (CB)" evidence="7">
    <location>
        <begin position="112"/>
        <end position="192"/>
    </location>
</feature>
<dbReference type="PANTHER" id="PTHR30349:SF41">
    <property type="entry name" value="INTEGRASE_RECOMBINASE PROTEIN MJ0367-RELATED"/>
    <property type="match status" value="1"/>
</dbReference>
<evidence type="ECO:0000313" key="9">
    <source>
        <dbReference type="Proteomes" id="UP000775686"/>
    </source>
</evidence>
<evidence type="ECO:0000256" key="2">
    <source>
        <dbReference type="ARBA" id="ARBA00023125"/>
    </source>
</evidence>
<dbReference type="Pfam" id="PF13102">
    <property type="entry name" value="Phage_int_SAM_5"/>
    <property type="match status" value="1"/>
</dbReference>
<dbReference type="InterPro" id="IPR010998">
    <property type="entry name" value="Integrase_recombinase_N"/>
</dbReference>
<protein>
    <submittedName>
        <fullName evidence="8">Site-specific integrase</fullName>
    </submittedName>
</protein>
<evidence type="ECO:0000259" key="6">
    <source>
        <dbReference type="PROSITE" id="PS51898"/>
    </source>
</evidence>
<gene>
    <name evidence="8" type="ORF">H6A32_13260</name>
</gene>
<accession>A0ABS2EKW8</accession>
<feature type="domain" description="Tyr recombinase" evidence="6">
    <location>
        <begin position="214"/>
        <end position="374"/>
    </location>
</feature>
<dbReference type="InterPro" id="IPR002104">
    <property type="entry name" value="Integrase_catalytic"/>
</dbReference>
<dbReference type="InterPro" id="IPR044068">
    <property type="entry name" value="CB"/>
</dbReference>
<evidence type="ECO:0000256" key="5">
    <source>
        <dbReference type="SAM" id="MobiDB-lite"/>
    </source>
</evidence>
<dbReference type="InterPro" id="IPR050090">
    <property type="entry name" value="Tyrosine_recombinase_XerCD"/>
</dbReference>
<evidence type="ECO:0000256" key="1">
    <source>
        <dbReference type="ARBA" id="ARBA00008857"/>
    </source>
</evidence>
<proteinExistence type="inferred from homology"/>
<feature type="region of interest" description="Disordered" evidence="5">
    <location>
        <begin position="1"/>
        <end position="25"/>
    </location>
</feature>
<dbReference type="PANTHER" id="PTHR30349">
    <property type="entry name" value="PHAGE INTEGRASE-RELATED"/>
    <property type="match status" value="1"/>
</dbReference>
<reference evidence="8 9" key="1">
    <citation type="journal article" date="2021" name="Sci. Rep.">
        <title>The distribution of antibiotic resistance genes in chicken gut microbiota commensals.</title>
        <authorList>
            <person name="Juricova H."/>
            <person name="Matiasovicova J."/>
            <person name="Kubasova T."/>
            <person name="Cejkova D."/>
            <person name="Rychlik I."/>
        </authorList>
    </citation>
    <scope>NUCLEOTIDE SEQUENCE [LARGE SCALE GENOMIC DNA]</scope>
    <source>
        <strain evidence="8 9">An770</strain>
    </source>
</reference>
<organism evidence="8 9">
    <name type="scientific">Drancourtella massiliensis</name>
    <dbReference type="NCBI Taxonomy" id="1632013"/>
    <lineage>
        <taxon>Bacteria</taxon>
        <taxon>Bacillati</taxon>
        <taxon>Bacillota</taxon>
        <taxon>Clostridia</taxon>
        <taxon>Eubacteriales</taxon>
        <taxon>Oscillospiraceae</taxon>
        <taxon>Drancourtella</taxon>
    </lineage>
</organism>
<name>A0ABS2EKW8_9FIRM</name>
<comment type="caution">
    <text evidence="8">The sequence shown here is derived from an EMBL/GenBank/DDBJ whole genome shotgun (WGS) entry which is preliminary data.</text>
</comment>
<evidence type="ECO:0000256" key="4">
    <source>
        <dbReference type="PROSITE-ProRule" id="PRU01248"/>
    </source>
</evidence>
<evidence type="ECO:0000259" key="7">
    <source>
        <dbReference type="PROSITE" id="PS51900"/>
    </source>
</evidence>
<keyword evidence="3" id="KW-0233">DNA recombination</keyword>
<dbReference type="PROSITE" id="PS51900">
    <property type="entry name" value="CB"/>
    <property type="match status" value="1"/>
</dbReference>
<dbReference type="PROSITE" id="PS51898">
    <property type="entry name" value="TYR_RECOMBINASE"/>
    <property type="match status" value="1"/>
</dbReference>
<comment type="similarity">
    <text evidence="1">Belongs to the 'phage' integrase family.</text>
</comment>
<dbReference type="InterPro" id="IPR025269">
    <property type="entry name" value="SAM-like_dom"/>
</dbReference>
<dbReference type="InterPro" id="IPR011010">
    <property type="entry name" value="DNA_brk_join_enz"/>
</dbReference>
<evidence type="ECO:0000313" key="8">
    <source>
        <dbReference type="EMBL" id="MBM6745253.1"/>
    </source>
</evidence>
<keyword evidence="9" id="KW-1185">Reference proteome</keyword>